<dbReference type="Proteomes" id="UP000790787">
    <property type="component" value="Chromosome 2"/>
</dbReference>
<reference evidence="1" key="1">
    <citation type="journal article" date="2014" name="Nat. Commun.">
        <title>The tobacco genome sequence and its comparison with those of tomato and potato.</title>
        <authorList>
            <person name="Sierro N."/>
            <person name="Battey J.N."/>
            <person name="Ouadi S."/>
            <person name="Bakaher N."/>
            <person name="Bovet L."/>
            <person name="Willig A."/>
            <person name="Goepfert S."/>
            <person name="Peitsch M.C."/>
            <person name="Ivanov N.V."/>
        </authorList>
    </citation>
    <scope>NUCLEOTIDE SEQUENCE [LARGE SCALE GENOMIC DNA]</scope>
</reference>
<accession>A0AC58SAA4</accession>
<keyword evidence="1" id="KW-1185">Reference proteome</keyword>
<name>A0AC58SAA4_TOBAC</name>
<organism evidence="1 2">
    <name type="scientific">Nicotiana tabacum</name>
    <name type="common">Common tobacco</name>
    <dbReference type="NCBI Taxonomy" id="4097"/>
    <lineage>
        <taxon>Eukaryota</taxon>
        <taxon>Viridiplantae</taxon>
        <taxon>Streptophyta</taxon>
        <taxon>Embryophyta</taxon>
        <taxon>Tracheophyta</taxon>
        <taxon>Spermatophyta</taxon>
        <taxon>Magnoliopsida</taxon>
        <taxon>eudicotyledons</taxon>
        <taxon>Gunneridae</taxon>
        <taxon>Pentapetalae</taxon>
        <taxon>asterids</taxon>
        <taxon>lamiids</taxon>
        <taxon>Solanales</taxon>
        <taxon>Solanaceae</taxon>
        <taxon>Nicotianoideae</taxon>
        <taxon>Nicotianeae</taxon>
        <taxon>Nicotiana</taxon>
    </lineage>
</organism>
<evidence type="ECO:0000313" key="1">
    <source>
        <dbReference type="Proteomes" id="UP000790787"/>
    </source>
</evidence>
<reference evidence="2" key="2">
    <citation type="submission" date="2025-08" db="UniProtKB">
        <authorList>
            <consortium name="RefSeq"/>
        </authorList>
    </citation>
    <scope>IDENTIFICATION</scope>
    <source>
        <tissue evidence="2">Leaf</tissue>
    </source>
</reference>
<gene>
    <name evidence="2" type="primary">LOC142166452</name>
</gene>
<proteinExistence type="predicted"/>
<sequence length="177" mass="20428">MGAWRSSGDTSNMCTSTANCIRKAAREWWNGQVQDKVEAKKAVYLKLVESKDEEERSMNREWYNKAKKEVKLSATEAKNAAFEWLYEEPGAIGGYKKLYRLSKMREKKARDQDQVKCIKDNDGKVLVDDALIRRRWRMYFQGLLNVKGIGTSCWGTWSSPRVVVILGIVVVSRLKRL</sequence>
<evidence type="ECO:0000313" key="2">
    <source>
        <dbReference type="RefSeq" id="XP_075081923.1"/>
    </source>
</evidence>
<protein>
    <submittedName>
        <fullName evidence="2">Uncharacterized protein LOC142166452</fullName>
    </submittedName>
</protein>
<dbReference type="RefSeq" id="XP_075081923.1">
    <property type="nucleotide sequence ID" value="XM_075225822.1"/>
</dbReference>